<dbReference type="EMBL" id="VRZA01000002">
    <property type="protein sequence ID" value="TXS95878.1"/>
    <property type="molecule type" value="Genomic_DNA"/>
</dbReference>
<dbReference type="Gene3D" id="3.40.390.10">
    <property type="entry name" value="Collagenase (Catalytic Domain)"/>
    <property type="match status" value="1"/>
</dbReference>
<evidence type="ECO:0000313" key="2">
    <source>
        <dbReference type="Proteomes" id="UP000321039"/>
    </source>
</evidence>
<dbReference type="Pfam" id="PF06167">
    <property type="entry name" value="Peptidase_M90"/>
    <property type="match status" value="1"/>
</dbReference>
<dbReference type="AlphaFoldDB" id="A0A5C9A509"/>
<dbReference type="InterPro" id="IPR042252">
    <property type="entry name" value="MtfA_N"/>
</dbReference>
<dbReference type="CDD" id="cd20169">
    <property type="entry name" value="Peptidase_M90_mtfA"/>
    <property type="match status" value="1"/>
</dbReference>
<dbReference type="Gene3D" id="1.10.472.150">
    <property type="entry name" value="Glucose-regulated metallo-peptidase M90, N-terminal domain"/>
    <property type="match status" value="1"/>
</dbReference>
<proteinExistence type="predicted"/>
<gene>
    <name evidence="1" type="ORF">FV139_05420</name>
</gene>
<comment type="caution">
    <text evidence="1">The sequence shown here is derived from an EMBL/GenBank/DDBJ whole genome shotgun (WGS) entry which is preliminary data.</text>
</comment>
<evidence type="ECO:0000313" key="1">
    <source>
        <dbReference type="EMBL" id="TXS95878.1"/>
    </source>
</evidence>
<dbReference type="PANTHER" id="PTHR30164:SF2">
    <property type="entry name" value="PROTEIN MTFA"/>
    <property type="match status" value="1"/>
</dbReference>
<dbReference type="InterPro" id="IPR024079">
    <property type="entry name" value="MetalloPept_cat_dom_sf"/>
</dbReference>
<sequence>MARPFPEHWQQTLESLPLYSRLESSLQTELRHKVQAFLYRKRFVGCEGLAVTDDMRVTIAAEACLLVINRPSTLYRDLKWIYLYPSTFRSKQPERNEIGVVSKPEGSLLGVSWSNGRVVLAWDSVQRGSADFEDGHNVVLHEFAHQLDQEGGSADGAPLLNSRAAYGVWSKVLSREFAVLQREVERGHRTLIDSYGATNPAEFFAVITELFYERPGAMQATHPELYATLMDYFRVDPRQWHRG</sequence>
<dbReference type="GO" id="GO:0004177">
    <property type="term" value="F:aminopeptidase activity"/>
    <property type="evidence" value="ECO:0007669"/>
    <property type="project" value="TreeGrafter"/>
</dbReference>
<dbReference type="PANTHER" id="PTHR30164">
    <property type="entry name" value="MTFA PEPTIDASE"/>
    <property type="match status" value="1"/>
</dbReference>
<keyword evidence="2" id="KW-1185">Reference proteome</keyword>
<name>A0A5C9A509_9GAMM</name>
<dbReference type="SUPFAM" id="SSF55486">
    <property type="entry name" value="Metalloproteases ('zincins'), catalytic domain"/>
    <property type="match status" value="1"/>
</dbReference>
<dbReference type="InterPro" id="IPR010384">
    <property type="entry name" value="MtfA_fam"/>
</dbReference>
<dbReference type="GO" id="GO:0005829">
    <property type="term" value="C:cytosol"/>
    <property type="evidence" value="ECO:0007669"/>
    <property type="project" value="TreeGrafter"/>
</dbReference>
<protein>
    <submittedName>
        <fullName evidence="1">Zinc-dependent peptidase</fullName>
    </submittedName>
</protein>
<dbReference type="GO" id="GO:0008237">
    <property type="term" value="F:metallopeptidase activity"/>
    <property type="evidence" value="ECO:0007669"/>
    <property type="project" value="InterPro"/>
</dbReference>
<dbReference type="Proteomes" id="UP000321039">
    <property type="component" value="Unassembled WGS sequence"/>
</dbReference>
<reference evidence="1 2" key="1">
    <citation type="submission" date="2019-08" db="EMBL/GenBank/DDBJ databases">
        <title>Parahaliea maris sp. nov., isolated from the surface seawater.</title>
        <authorList>
            <person name="Liu Y."/>
        </authorList>
    </citation>
    <scope>NUCLEOTIDE SEQUENCE [LARGE SCALE GENOMIC DNA]</scope>
    <source>
        <strain evidence="1 2">HSLHS9</strain>
    </source>
</reference>
<accession>A0A5C9A509</accession>
<organism evidence="1 2">
    <name type="scientific">Parahaliea maris</name>
    <dbReference type="NCBI Taxonomy" id="2716870"/>
    <lineage>
        <taxon>Bacteria</taxon>
        <taxon>Pseudomonadati</taxon>
        <taxon>Pseudomonadota</taxon>
        <taxon>Gammaproteobacteria</taxon>
        <taxon>Cellvibrionales</taxon>
        <taxon>Halieaceae</taxon>
        <taxon>Parahaliea</taxon>
    </lineage>
</organism>